<evidence type="ECO:0000313" key="1">
    <source>
        <dbReference type="EMBL" id="KAJ2978306.1"/>
    </source>
</evidence>
<dbReference type="EMBL" id="JANJQO010000389">
    <property type="protein sequence ID" value="KAJ2978306.1"/>
    <property type="molecule type" value="Genomic_DNA"/>
</dbReference>
<comment type="caution">
    <text evidence="1">The sequence shown here is derived from an EMBL/GenBank/DDBJ whole genome shotgun (WGS) entry which is preliminary data.</text>
</comment>
<organism evidence="1 2">
    <name type="scientific">Zarea fungicola</name>
    <dbReference type="NCBI Taxonomy" id="93591"/>
    <lineage>
        <taxon>Eukaryota</taxon>
        <taxon>Fungi</taxon>
        <taxon>Dikarya</taxon>
        <taxon>Ascomycota</taxon>
        <taxon>Pezizomycotina</taxon>
        <taxon>Sordariomycetes</taxon>
        <taxon>Hypocreomycetidae</taxon>
        <taxon>Hypocreales</taxon>
        <taxon>Cordycipitaceae</taxon>
        <taxon>Zarea</taxon>
    </lineage>
</organism>
<dbReference type="Proteomes" id="UP001143910">
    <property type="component" value="Unassembled WGS sequence"/>
</dbReference>
<name>A0ACC1NI76_9HYPO</name>
<accession>A0ACC1NI76</accession>
<gene>
    <name evidence="1" type="ORF">NQ176_g3892</name>
</gene>
<sequence>MTATKSNNPPVQHESFEICIGDTTVTVAVSHRDGPLAPILFLHGFGGSKEDYLDIAINPLFRDRAFVAFDAPGCGRTTISKYSEISIPFLVKTTRAVLERLNIQRFHLVGHSMGGLAGLELAAESPESVLSFVNIKGNLAPEDCFLSRQIFTSADADSDKFLKNFVTRNYNSPYFSAPLYASTVEYKVRAAAVRGIFESMVHLSDNEDLLSKFLSLPCPRMFMFGEQYNTLSYLPTLKANHVQLAEIAHCGHFPMYSDPILMWKYIAGVVSSGDAQSSKQLS</sequence>
<reference evidence="1" key="1">
    <citation type="submission" date="2022-08" db="EMBL/GenBank/DDBJ databases">
        <title>Genome Sequence of Lecanicillium fungicola.</title>
        <authorList>
            <person name="Buettner E."/>
        </authorList>
    </citation>
    <scope>NUCLEOTIDE SEQUENCE</scope>
    <source>
        <strain evidence="1">Babe33</strain>
    </source>
</reference>
<keyword evidence="2" id="KW-1185">Reference proteome</keyword>
<evidence type="ECO:0000313" key="2">
    <source>
        <dbReference type="Proteomes" id="UP001143910"/>
    </source>
</evidence>
<proteinExistence type="predicted"/>
<protein>
    <submittedName>
        <fullName evidence="1">Uncharacterized protein</fullName>
    </submittedName>
</protein>